<dbReference type="EMBL" id="HBIW01011600">
    <property type="protein sequence ID" value="CAE0694499.1"/>
    <property type="molecule type" value="Transcribed_RNA"/>
</dbReference>
<dbReference type="AlphaFoldDB" id="A0A7S3ZUI4"/>
<name>A0A7S3ZUI4_9STRA</name>
<organism evidence="1">
    <name type="scientific">Pelagomonas calceolata</name>
    <dbReference type="NCBI Taxonomy" id="35677"/>
    <lineage>
        <taxon>Eukaryota</taxon>
        <taxon>Sar</taxon>
        <taxon>Stramenopiles</taxon>
        <taxon>Ochrophyta</taxon>
        <taxon>Pelagophyceae</taxon>
        <taxon>Pelagomonadales</taxon>
        <taxon>Pelagomonadaceae</taxon>
        <taxon>Pelagomonas</taxon>
    </lineage>
</organism>
<accession>A0A7S3ZUI4</accession>
<protein>
    <submittedName>
        <fullName evidence="1">Uncharacterized protein</fullName>
    </submittedName>
</protein>
<proteinExistence type="predicted"/>
<reference evidence="1" key="1">
    <citation type="submission" date="2021-01" db="EMBL/GenBank/DDBJ databases">
        <authorList>
            <person name="Corre E."/>
            <person name="Pelletier E."/>
            <person name="Niang G."/>
            <person name="Scheremetjew M."/>
            <person name="Finn R."/>
            <person name="Kale V."/>
            <person name="Holt S."/>
            <person name="Cochrane G."/>
            <person name="Meng A."/>
            <person name="Brown T."/>
            <person name="Cohen L."/>
        </authorList>
    </citation>
    <scope>NUCLEOTIDE SEQUENCE</scope>
    <source>
        <strain evidence="1">CCMP1756</strain>
    </source>
</reference>
<sequence length="100" mass="10326">MTEVRALPAPSSTGAGAFASQRPAVQASWPGAAGCGHNARAAPLAQRFHTVAMWRIWPAHATDGAAISQNASAQLRHDVYPCVLQCAVADAAIYGKLGVC</sequence>
<gene>
    <name evidence="1" type="ORF">PCAL00307_LOCUS9935</name>
</gene>
<dbReference type="PROSITE" id="PS51257">
    <property type="entry name" value="PROKAR_LIPOPROTEIN"/>
    <property type="match status" value="1"/>
</dbReference>
<evidence type="ECO:0000313" key="1">
    <source>
        <dbReference type="EMBL" id="CAE0694499.1"/>
    </source>
</evidence>